<dbReference type="InterPro" id="IPR052519">
    <property type="entry name" value="Euk-type_GlcNAc_Kinase"/>
</dbReference>
<organism evidence="3 4">
    <name type="scientific">Krasilnikovia cinnamomea</name>
    <dbReference type="NCBI Taxonomy" id="349313"/>
    <lineage>
        <taxon>Bacteria</taxon>
        <taxon>Bacillati</taxon>
        <taxon>Actinomycetota</taxon>
        <taxon>Actinomycetes</taxon>
        <taxon>Micromonosporales</taxon>
        <taxon>Micromonosporaceae</taxon>
        <taxon>Krasilnikovia</taxon>
    </lineage>
</organism>
<evidence type="ECO:0000313" key="3">
    <source>
        <dbReference type="EMBL" id="RZU50590.1"/>
    </source>
</evidence>
<dbReference type="Gene3D" id="3.30.420.40">
    <property type="match status" value="2"/>
</dbReference>
<dbReference type="PANTHER" id="PTHR43190">
    <property type="entry name" value="N-ACETYL-D-GLUCOSAMINE KINASE"/>
    <property type="match status" value="1"/>
</dbReference>
<proteinExistence type="predicted"/>
<dbReference type="AlphaFoldDB" id="A0A4Q7ZIB4"/>
<keyword evidence="4" id="KW-1185">Reference proteome</keyword>
<dbReference type="Pfam" id="PF01869">
    <property type="entry name" value="BcrAD_BadFG"/>
    <property type="match status" value="1"/>
</dbReference>
<feature type="domain" description="ATPase BadF/BadG/BcrA/BcrD type" evidence="2">
    <location>
        <begin position="8"/>
        <end position="304"/>
    </location>
</feature>
<protein>
    <submittedName>
        <fullName evidence="3">N-acetylglucosamine kinase-like BadF-type ATPase</fullName>
    </submittedName>
</protein>
<name>A0A4Q7ZIB4_9ACTN</name>
<accession>A0A4Q7ZIB4</accession>
<gene>
    <name evidence="3" type="ORF">EV385_2365</name>
</gene>
<dbReference type="PANTHER" id="PTHR43190:SF3">
    <property type="entry name" value="N-ACETYL-D-GLUCOSAMINE KINASE"/>
    <property type="match status" value="1"/>
</dbReference>
<dbReference type="InterPro" id="IPR043129">
    <property type="entry name" value="ATPase_NBD"/>
</dbReference>
<sequence length="419" mass="43543">MTALFLAVDGGNSKTDVVLGTADGRVLGIARGGTSSPHSLGLPGAVRVLDTLVAAVRARAGVPAGTPVDLAAVYLAGADLPVEVDRLHAAVADRDWARRYVVDNDCFALLRAGTAAPDAVAVVCGAGNNCVGRTADGRTARFPSLGPISGDWGGGHDLADHTLREAARGEDGRGEPTGLTDAVARHFGRPTVESVSIALHLGDLPRHAVHELTPLLFDVATAGDPVALRLVRRQADEILAQHRVAAARLGLTDAPHALVLGGGVLRARHRVLHERILAGAAAQTPRAEVTVVTDPPVVGAALLALDALHGGPAPLDTERGVRTALRDPAPTSLDPNLKTSGERRTETVQGLVAGPFRREEPGGPSMAHEDEQFGQRGGDHGGHQGNHPADNGMHEDQHRRGPGQVGRRQQRAVPRAEPA</sequence>
<evidence type="ECO:0000313" key="4">
    <source>
        <dbReference type="Proteomes" id="UP000292564"/>
    </source>
</evidence>
<evidence type="ECO:0000256" key="1">
    <source>
        <dbReference type="SAM" id="MobiDB-lite"/>
    </source>
</evidence>
<feature type="region of interest" description="Disordered" evidence="1">
    <location>
        <begin position="324"/>
        <end position="419"/>
    </location>
</feature>
<dbReference type="EMBL" id="SHKY01000001">
    <property type="protein sequence ID" value="RZU50590.1"/>
    <property type="molecule type" value="Genomic_DNA"/>
</dbReference>
<dbReference type="Proteomes" id="UP000292564">
    <property type="component" value="Unassembled WGS sequence"/>
</dbReference>
<dbReference type="CDD" id="cd24007">
    <property type="entry name" value="ASKHA_NBD_eukNAGK-like"/>
    <property type="match status" value="1"/>
</dbReference>
<keyword evidence="3" id="KW-0808">Transferase</keyword>
<feature type="compositionally biased region" description="Low complexity" evidence="1">
    <location>
        <begin position="405"/>
        <end position="419"/>
    </location>
</feature>
<feature type="compositionally biased region" description="Basic and acidic residues" evidence="1">
    <location>
        <begin position="356"/>
        <end position="382"/>
    </location>
</feature>
<reference evidence="3 4" key="1">
    <citation type="submission" date="2019-02" db="EMBL/GenBank/DDBJ databases">
        <title>Sequencing the genomes of 1000 actinobacteria strains.</title>
        <authorList>
            <person name="Klenk H.-P."/>
        </authorList>
    </citation>
    <scope>NUCLEOTIDE SEQUENCE [LARGE SCALE GENOMIC DNA]</scope>
    <source>
        <strain evidence="3 4">DSM 45162</strain>
    </source>
</reference>
<keyword evidence="3" id="KW-0418">Kinase</keyword>
<evidence type="ECO:0000259" key="2">
    <source>
        <dbReference type="Pfam" id="PF01869"/>
    </source>
</evidence>
<dbReference type="InterPro" id="IPR002731">
    <property type="entry name" value="ATPase_BadF"/>
</dbReference>
<dbReference type="GO" id="GO:0016301">
    <property type="term" value="F:kinase activity"/>
    <property type="evidence" value="ECO:0007669"/>
    <property type="project" value="UniProtKB-KW"/>
</dbReference>
<comment type="caution">
    <text evidence="3">The sequence shown here is derived from an EMBL/GenBank/DDBJ whole genome shotgun (WGS) entry which is preliminary data.</text>
</comment>
<dbReference type="SUPFAM" id="SSF53067">
    <property type="entry name" value="Actin-like ATPase domain"/>
    <property type="match status" value="2"/>
</dbReference>